<evidence type="ECO:0000313" key="3">
    <source>
        <dbReference type="Proteomes" id="UP000305451"/>
    </source>
</evidence>
<protein>
    <recommendedName>
        <fullName evidence="4">Beta-lactamase-related domain-containing protein</fullName>
    </recommendedName>
</protein>
<evidence type="ECO:0000313" key="2">
    <source>
        <dbReference type="EMBL" id="TGY92808.1"/>
    </source>
</evidence>
<dbReference type="EMBL" id="SRXV01000002">
    <property type="protein sequence ID" value="TGY92808.1"/>
    <property type="molecule type" value="Genomic_DNA"/>
</dbReference>
<dbReference type="OrthoDB" id="113033at2"/>
<feature type="signal peptide" evidence="1">
    <location>
        <begin position="1"/>
        <end position="17"/>
    </location>
</feature>
<proteinExistence type="predicted"/>
<feature type="chain" id="PRO_5020480245" description="Beta-lactamase-related domain-containing protein" evidence="1">
    <location>
        <begin position="18"/>
        <end position="120"/>
    </location>
</feature>
<dbReference type="AlphaFoldDB" id="A0A4S2HAY1"/>
<dbReference type="SUPFAM" id="SSF56601">
    <property type="entry name" value="beta-lactamase/transpeptidase-like"/>
    <property type="match status" value="1"/>
</dbReference>
<dbReference type="Proteomes" id="UP000305451">
    <property type="component" value="Unassembled WGS sequence"/>
</dbReference>
<comment type="caution">
    <text evidence="2">The sequence shown here is derived from an EMBL/GenBank/DDBJ whole genome shotgun (WGS) entry which is preliminary data.</text>
</comment>
<gene>
    <name evidence="2" type="ORF">E5162_06965</name>
</gene>
<keyword evidence="1" id="KW-0732">Signal</keyword>
<reference evidence="2 3" key="1">
    <citation type="journal article" date="2013" name="Int. J. Syst. Evol. Microbiol.">
        <title>Marinicauda pacifica gen. nov., sp. nov., a prosthecate alphaproteobacterium of the family Hyphomonadaceae isolated from deep seawater.</title>
        <authorList>
            <person name="Zhang X.Y."/>
            <person name="Li G.W."/>
            <person name="Wang C.S."/>
            <person name="Zhang Y.J."/>
            <person name="Xu X.W."/>
            <person name="Li H."/>
            <person name="Liu A."/>
            <person name="Liu C."/>
            <person name="Xie B.B."/>
            <person name="Qin Q.L."/>
            <person name="Xu Z."/>
            <person name="Chen X.L."/>
            <person name="Zhou B.C."/>
            <person name="Zhang Y.Z."/>
        </authorList>
    </citation>
    <scope>NUCLEOTIDE SEQUENCE [LARGE SCALE GENOMIC DNA]</scope>
    <source>
        <strain evidence="2 3">P-1 km-3</strain>
    </source>
</reference>
<dbReference type="Gene3D" id="3.40.710.10">
    <property type="entry name" value="DD-peptidase/beta-lactamase superfamily"/>
    <property type="match status" value="1"/>
</dbReference>
<evidence type="ECO:0008006" key="4">
    <source>
        <dbReference type="Google" id="ProtNLM"/>
    </source>
</evidence>
<keyword evidence="3" id="KW-1185">Reference proteome</keyword>
<name>A0A4S2HAY1_9PROT</name>
<sequence length="120" mass="12495">MYAFAALVLLSASLQSAPLLQCHADQSYEGPSPIDRPAALHLPVAVTDTAAISYGRGIQLTGGIDATGPMLMHSGGITGFRAAVAYLAEDDIFVAVMVNDSTVPAEAALWALVRAARARR</sequence>
<dbReference type="InterPro" id="IPR012338">
    <property type="entry name" value="Beta-lactam/transpept-like"/>
</dbReference>
<evidence type="ECO:0000256" key="1">
    <source>
        <dbReference type="SAM" id="SignalP"/>
    </source>
</evidence>
<accession>A0A4S2HAY1</accession>
<organism evidence="2 3">
    <name type="scientific">Marinicauda pacifica</name>
    <dbReference type="NCBI Taxonomy" id="1133559"/>
    <lineage>
        <taxon>Bacteria</taxon>
        <taxon>Pseudomonadati</taxon>
        <taxon>Pseudomonadota</taxon>
        <taxon>Alphaproteobacteria</taxon>
        <taxon>Maricaulales</taxon>
        <taxon>Maricaulaceae</taxon>
        <taxon>Marinicauda</taxon>
    </lineage>
</organism>